<organism evidence="1 2">
    <name type="scientific">Panagrolaimus sp. PS1159</name>
    <dbReference type="NCBI Taxonomy" id="55785"/>
    <lineage>
        <taxon>Eukaryota</taxon>
        <taxon>Metazoa</taxon>
        <taxon>Ecdysozoa</taxon>
        <taxon>Nematoda</taxon>
        <taxon>Chromadorea</taxon>
        <taxon>Rhabditida</taxon>
        <taxon>Tylenchina</taxon>
        <taxon>Panagrolaimomorpha</taxon>
        <taxon>Panagrolaimoidea</taxon>
        <taxon>Panagrolaimidae</taxon>
        <taxon>Panagrolaimus</taxon>
    </lineage>
</organism>
<dbReference type="WBParaSite" id="PS1159_v2.g19190.t1">
    <property type="protein sequence ID" value="PS1159_v2.g19190.t1"/>
    <property type="gene ID" value="PS1159_v2.g19190"/>
</dbReference>
<name>A0AC35FNF7_9BILA</name>
<proteinExistence type="predicted"/>
<dbReference type="Proteomes" id="UP000887580">
    <property type="component" value="Unplaced"/>
</dbReference>
<evidence type="ECO:0000313" key="1">
    <source>
        <dbReference type="Proteomes" id="UP000887580"/>
    </source>
</evidence>
<protein>
    <submittedName>
        <fullName evidence="2">PRELI/MSF1 domain-containing protein</fullName>
    </submittedName>
</protein>
<accession>A0AC35FNF7</accession>
<evidence type="ECO:0000313" key="2">
    <source>
        <dbReference type="WBParaSite" id="PS1159_v2.g19190.t1"/>
    </source>
</evidence>
<sequence length="210" mass="24282">MKFWTSPIHIFDYTFNEVSAVFFDRYPNTFAKHIVSEDVIERRITENTICTKKLIVKKGASFLKSVPNWMSRLNTIQIVPTLEESIYDRNSGTLVTYTRNVSHTEMFNMDEKSVYREVDSNKTSLSRHLFVSVNYPRLSSFIERILVMTFRGSIRKTLSGIQEKLEERFGNPMVSAGTASSQSNSLVHEKTTVLTDKLLRRKPKIDLEKA</sequence>
<reference evidence="2" key="1">
    <citation type="submission" date="2022-11" db="UniProtKB">
        <authorList>
            <consortium name="WormBaseParasite"/>
        </authorList>
    </citation>
    <scope>IDENTIFICATION</scope>
</reference>